<sequence>MTLGSEASAPRHFALLLFADFGHIGPTLGLSRELTARGHRVTYVVDGAYASVVAQTGARAVTYTSARGDFYRAADPDPDSLARDGYALLADTMATVYPLAREALAADPPDAVLYDFETVVPARVLARELGAVPVQLWPSHAANEVFSLRAQMWGKDHPVMAEGAELVIAFMGEHGIGLSEMGRYGAEWDERNLVFLPREFQVEGDSFDERFAFVGPTFTEPEPGLWSPPGDGRRLALVSLGTESGDREDFFRVCAEAFPAGEWHVVMTLGRGADPTRLGALPAHVEAHPWLPHPAVLPHADVFVCHAGMGSLMEALHCGTPVVALPRAHELDLSARQLEKLGVGRGLAGQALTADGLRRAVAELLADPAGPGARARMREAVRRAGGAPRAADLVEEWAALRPSRTAVG</sequence>
<dbReference type="InterPro" id="IPR002213">
    <property type="entry name" value="UDP_glucos_trans"/>
</dbReference>
<dbReference type="GO" id="GO:0008194">
    <property type="term" value="F:UDP-glycosyltransferase activity"/>
    <property type="evidence" value="ECO:0007669"/>
    <property type="project" value="InterPro"/>
</dbReference>
<dbReference type="InterPro" id="IPR010610">
    <property type="entry name" value="EryCIII-like_C"/>
</dbReference>
<dbReference type="GO" id="GO:0017000">
    <property type="term" value="P:antibiotic biosynthetic process"/>
    <property type="evidence" value="ECO:0007669"/>
    <property type="project" value="UniProtKB-ARBA"/>
</dbReference>
<dbReference type="Gene3D" id="3.40.50.2000">
    <property type="entry name" value="Glycogen Phosphorylase B"/>
    <property type="match status" value="2"/>
</dbReference>
<dbReference type="AlphaFoldDB" id="A0A0B5EHZ6"/>
<keyword evidence="5" id="KW-1185">Reference proteome</keyword>
<reference evidence="4 5" key="1">
    <citation type="submission" date="2015-01" db="EMBL/GenBank/DDBJ databases">
        <title>Enhanced salinomycin production by adjusting the supply of polyketide extender units in Streptomyce albus DSM 41398.</title>
        <authorList>
            <person name="Lu C."/>
        </authorList>
    </citation>
    <scope>NUCLEOTIDE SEQUENCE [LARGE SCALE GENOMIC DNA]</scope>
    <source>
        <strain evidence="5">ATCC 21838 / DSM 41398 / FERM P-419 / JCM 4703 / NBRC 107858</strain>
    </source>
</reference>
<dbReference type="NCBIfam" id="TIGR01426">
    <property type="entry name" value="MGT"/>
    <property type="match status" value="1"/>
</dbReference>
<dbReference type="SUPFAM" id="SSF53756">
    <property type="entry name" value="UDP-Glycosyltransferase/glycogen phosphorylase"/>
    <property type="match status" value="1"/>
</dbReference>
<dbReference type="PANTHER" id="PTHR21015:SF22">
    <property type="entry name" value="GLYCOSYLTRANSFERASE"/>
    <property type="match status" value="1"/>
</dbReference>
<dbReference type="FunFam" id="3.40.50.2000:FF:000072">
    <property type="entry name" value="Glycosyl transferase"/>
    <property type="match status" value="1"/>
</dbReference>
<evidence type="ECO:0000256" key="2">
    <source>
        <dbReference type="ARBA" id="ARBA00022679"/>
    </source>
</evidence>
<evidence type="ECO:0000259" key="3">
    <source>
        <dbReference type="Pfam" id="PF06722"/>
    </source>
</evidence>
<evidence type="ECO:0000256" key="1">
    <source>
        <dbReference type="ARBA" id="ARBA00009995"/>
    </source>
</evidence>
<comment type="similarity">
    <text evidence="1">Belongs to the UDP-glycosyltransferase family.</text>
</comment>
<dbReference type="InterPro" id="IPR006326">
    <property type="entry name" value="UDPGT_MGT-like"/>
</dbReference>
<organism evidence="4 5">
    <name type="scientific">Streptomyces albus (strain ATCC 21838 / DSM 41398 / FERM P-419 / JCM 4703 / NBRC 107858)</name>
    <dbReference type="NCBI Taxonomy" id="1081613"/>
    <lineage>
        <taxon>Bacteria</taxon>
        <taxon>Bacillati</taxon>
        <taxon>Actinomycetota</taxon>
        <taxon>Actinomycetes</taxon>
        <taxon>Kitasatosporales</taxon>
        <taxon>Streptomycetaceae</taxon>
        <taxon>Streptomyces</taxon>
    </lineage>
</organism>
<protein>
    <submittedName>
        <fullName evidence="4">LipGtf</fullName>
    </submittedName>
</protein>
<dbReference type="EMBL" id="CP010519">
    <property type="protein sequence ID" value="AJE81049.1"/>
    <property type="molecule type" value="Genomic_DNA"/>
</dbReference>
<proteinExistence type="inferred from homology"/>
<dbReference type="GO" id="GO:0016758">
    <property type="term" value="F:hexosyltransferase activity"/>
    <property type="evidence" value="ECO:0007669"/>
    <property type="project" value="InterPro"/>
</dbReference>
<keyword evidence="2" id="KW-0808">Transferase</keyword>
<name>A0A0B5EHZ6_STRA4</name>
<accession>A0A0B5EHZ6</accession>
<dbReference type="Pfam" id="PF06722">
    <property type="entry name" value="EryCIII-like_C"/>
    <property type="match status" value="1"/>
</dbReference>
<dbReference type="PANTHER" id="PTHR21015">
    <property type="entry name" value="UDP-N-ACETYLGLUCOSAMINE--N-ACETYLMURAMYL-(PENTAPEPTIDE) PYROPHOSPHORYL-UNDECAPRENOL N-ACETYLGLUCOSAMINE TRANSFERASE 1"/>
    <property type="match status" value="1"/>
</dbReference>
<dbReference type="Proteomes" id="UP000031523">
    <property type="component" value="Chromosome"/>
</dbReference>
<dbReference type="CDD" id="cd03784">
    <property type="entry name" value="GT1_Gtf-like"/>
    <property type="match status" value="1"/>
</dbReference>
<feature type="domain" description="Erythromycin biosynthesis protein CIII-like C-terminal" evidence="3">
    <location>
        <begin position="265"/>
        <end position="380"/>
    </location>
</feature>
<gene>
    <name evidence="4" type="ORF">SLNWT_0673</name>
</gene>
<evidence type="ECO:0000313" key="4">
    <source>
        <dbReference type="EMBL" id="AJE81049.1"/>
    </source>
</evidence>
<dbReference type="KEGG" id="sals:SLNWT_0673"/>
<evidence type="ECO:0000313" key="5">
    <source>
        <dbReference type="Proteomes" id="UP000031523"/>
    </source>
</evidence>